<sequence>MKVNLQAVNFRAKQELVEFIEEKLNKLDQFSDQIVGAEVYLKLDNNHNKENKVVEIRLQVPGDDIVVEKNGSSFEEATNLAVDTLKRQIIKKKEKTANK</sequence>
<organism evidence="1 2">
    <name type="scientific">Candidatus Ornithobacterium hominis</name>
    <dbReference type="NCBI Taxonomy" id="2497989"/>
    <lineage>
        <taxon>Bacteria</taxon>
        <taxon>Pseudomonadati</taxon>
        <taxon>Bacteroidota</taxon>
        <taxon>Flavobacteriia</taxon>
        <taxon>Flavobacteriales</taxon>
        <taxon>Weeksellaceae</taxon>
        <taxon>Ornithobacterium</taxon>
    </lineage>
</organism>
<dbReference type="Pfam" id="PF02482">
    <property type="entry name" value="Ribosomal_S30AE"/>
    <property type="match status" value="1"/>
</dbReference>
<reference evidence="1 2" key="1">
    <citation type="submission" date="2018-09" db="EMBL/GenBank/DDBJ databases">
        <authorList>
            <consortium name="Pathogen Informatics"/>
        </authorList>
    </citation>
    <scope>NUCLEOTIDE SEQUENCE [LARGE SCALE GENOMIC DNA]</scope>
    <source>
        <strain evidence="1 2">OH-22767</strain>
    </source>
</reference>
<protein>
    <submittedName>
        <fullName evidence="1">Ribosome hibernation promoting factor HPF</fullName>
    </submittedName>
</protein>
<dbReference type="InterPro" id="IPR003489">
    <property type="entry name" value="RHF/RaiA"/>
</dbReference>
<dbReference type="OrthoDB" id="9808702at2"/>
<name>A0A383U1P8_9FLAO</name>
<keyword evidence="2" id="KW-1185">Reference proteome</keyword>
<evidence type="ECO:0000313" key="2">
    <source>
        <dbReference type="Proteomes" id="UP000262142"/>
    </source>
</evidence>
<evidence type="ECO:0000313" key="1">
    <source>
        <dbReference type="EMBL" id="SZD73398.1"/>
    </source>
</evidence>
<dbReference type="NCBIfam" id="TIGR00741">
    <property type="entry name" value="yfiA"/>
    <property type="match status" value="1"/>
</dbReference>
<proteinExistence type="predicted"/>
<dbReference type="Gene3D" id="3.30.160.100">
    <property type="entry name" value="Ribosome hibernation promotion factor-like"/>
    <property type="match status" value="1"/>
</dbReference>
<dbReference type="SUPFAM" id="SSF69754">
    <property type="entry name" value="Ribosome binding protein Y (YfiA homologue)"/>
    <property type="match status" value="1"/>
</dbReference>
<dbReference type="AlphaFoldDB" id="A0A383U1P8"/>
<dbReference type="InterPro" id="IPR036567">
    <property type="entry name" value="RHF-like"/>
</dbReference>
<dbReference type="EMBL" id="UNSC01000005">
    <property type="protein sequence ID" value="SZD73398.1"/>
    <property type="molecule type" value="Genomic_DNA"/>
</dbReference>
<dbReference type="Proteomes" id="UP000262142">
    <property type="component" value="Unassembled WGS sequence"/>
</dbReference>
<accession>A0A383U1P8</accession>
<gene>
    <name evidence="1" type="ORF">SAMEA104719789_01205</name>
</gene>
<dbReference type="CDD" id="cd00552">
    <property type="entry name" value="RaiA"/>
    <property type="match status" value="1"/>
</dbReference>
<dbReference type="RefSeq" id="WP_119058239.1">
    <property type="nucleotide sequence ID" value="NZ_UNSC01000005.1"/>
</dbReference>